<comment type="caution">
    <text evidence="2">The sequence shown here is derived from an EMBL/GenBank/DDBJ whole genome shotgun (WGS) entry which is preliminary data.</text>
</comment>
<dbReference type="Pfam" id="PF12697">
    <property type="entry name" value="Abhydrolase_6"/>
    <property type="match status" value="1"/>
</dbReference>
<evidence type="ECO:0000313" key="2">
    <source>
        <dbReference type="EMBL" id="MDG0817846.1"/>
    </source>
</evidence>
<dbReference type="PANTHER" id="PTHR46438">
    <property type="entry name" value="ALPHA/BETA-HYDROLASES SUPERFAMILY PROTEIN"/>
    <property type="match status" value="1"/>
</dbReference>
<dbReference type="SUPFAM" id="SSF53474">
    <property type="entry name" value="alpha/beta-Hydrolases"/>
    <property type="match status" value="1"/>
</dbReference>
<proteinExistence type="predicted"/>
<name>A0ABT6DPS2_9BACT</name>
<accession>A0ABT6DPS2</accession>
<gene>
    <name evidence="2" type="ORF">NWE73_15805</name>
</gene>
<dbReference type="GO" id="GO:0016787">
    <property type="term" value="F:hydrolase activity"/>
    <property type="evidence" value="ECO:0007669"/>
    <property type="project" value="UniProtKB-KW"/>
</dbReference>
<evidence type="ECO:0000313" key="3">
    <source>
        <dbReference type="Proteomes" id="UP001152321"/>
    </source>
</evidence>
<feature type="domain" description="AB hydrolase-1" evidence="1">
    <location>
        <begin position="16"/>
        <end position="257"/>
    </location>
</feature>
<keyword evidence="2" id="KW-0378">Hydrolase</keyword>
<dbReference type="InterPro" id="IPR000073">
    <property type="entry name" value="AB_hydrolase_1"/>
</dbReference>
<dbReference type="InterPro" id="IPR029058">
    <property type="entry name" value="AB_hydrolase_fold"/>
</dbReference>
<dbReference type="RefSeq" id="WP_277579322.1">
    <property type="nucleotide sequence ID" value="NZ_JANRMI010000005.1"/>
</dbReference>
<protein>
    <submittedName>
        <fullName evidence="2">Alpha/beta hydrolase</fullName>
    </submittedName>
</protein>
<dbReference type="Proteomes" id="UP001152321">
    <property type="component" value="Unassembled WGS sequence"/>
</dbReference>
<evidence type="ECO:0000259" key="1">
    <source>
        <dbReference type="Pfam" id="PF12697"/>
    </source>
</evidence>
<keyword evidence="3" id="KW-1185">Reference proteome</keyword>
<dbReference type="EMBL" id="JANRMI010000005">
    <property type="protein sequence ID" value="MDG0817846.1"/>
    <property type="molecule type" value="Genomic_DNA"/>
</dbReference>
<sequence>MSQKITYRERGQGQLLLLLHGYGGSVHHWQTIAETLEGQYRIIVPNLGHLYLSTDKLSFSQQVDALAKFIEEHFPGEKVHVAGLSFGGALAWGLATQHPHLVKTTALINPMVTDPIKHFLPIELRFFFTIPINLKSIYVMLATPMGKSFLKRSAQIFRDERSDGATAVENLQGRKLQFVAYMIHHFAWILRSEDWSAWNKKLLSYRGECRLIYDLEDLLFNEEAYKRFAKHIGCDDVITLTGAGHLAIKSRPELIAQYIRELIEETIAA</sequence>
<dbReference type="Gene3D" id="3.40.50.1820">
    <property type="entry name" value="alpha/beta hydrolase"/>
    <property type="match status" value="1"/>
</dbReference>
<organism evidence="2 3">
    <name type="scientific">Bdellovibrio svalbardensis</name>
    <dbReference type="NCBI Taxonomy" id="2972972"/>
    <lineage>
        <taxon>Bacteria</taxon>
        <taxon>Pseudomonadati</taxon>
        <taxon>Bdellovibrionota</taxon>
        <taxon>Bdellovibrionia</taxon>
        <taxon>Bdellovibrionales</taxon>
        <taxon>Pseudobdellovibrionaceae</taxon>
        <taxon>Bdellovibrio</taxon>
    </lineage>
</organism>
<reference evidence="2" key="1">
    <citation type="submission" date="2022-08" db="EMBL/GenBank/DDBJ databases">
        <title>Novel Bdellovibrio Species Isolated from Svalbard: Designation Bdellovibrio svalbardensis.</title>
        <authorList>
            <person name="Mitchell R.J."/>
            <person name="Choi S.Y."/>
        </authorList>
    </citation>
    <scope>NUCLEOTIDE SEQUENCE</scope>
    <source>
        <strain evidence="2">PAP01</strain>
    </source>
</reference>